<dbReference type="PANTHER" id="PTHR10340:SF57">
    <property type="entry name" value="METALLOPHOS DOMAIN-CONTAINING PROTEIN"/>
    <property type="match status" value="1"/>
</dbReference>
<dbReference type="GO" id="GO:0016787">
    <property type="term" value="F:hydrolase activity"/>
    <property type="evidence" value="ECO:0007669"/>
    <property type="project" value="UniProtKB-KW"/>
</dbReference>
<dbReference type="InterPro" id="IPR029052">
    <property type="entry name" value="Metallo-depent_PP-like"/>
</dbReference>
<organism evidence="3">
    <name type="scientific">Trypanosoma vivax (strain Y486)</name>
    <dbReference type="NCBI Taxonomy" id="1055687"/>
    <lineage>
        <taxon>Eukaryota</taxon>
        <taxon>Discoba</taxon>
        <taxon>Euglenozoa</taxon>
        <taxon>Kinetoplastea</taxon>
        <taxon>Metakinetoplastina</taxon>
        <taxon>Trypanosomatida</taxon>
        <taxon>Trypanosomatidae</taxon>
        <taxon>Trypanosoma</taxon>
        <taxon>Duttonella</taxon>
    </lineage>
</organism>
<proteinExistence type="predicted"/>
<evidence type="ECO:0000256" key="2">
    <source>
        <dbReference type="ARBA" id="ARBA00023180"/>
    </source>
</evidence>
<dbReference type="SUPFAM" id="SSF56300">
    <property type="entry name" value="Metallo-dependent phosphatases"/>
    <property type="match status" value="1"/>
</dbReference>
<keyword evidence="2" id="KW-0325">Glycoprotein</keyword>
<evidence type="ECO:0000256" key="1">
    <source>
        <dbReference type="ARBA" id="ARBA00022801"/>
    </source>
</evidence>
<dbReference type="VEuPathDB" id="TriTrypDB:TvY486_0400840"/>
<reference evidence="3" key="1">
    <citation type="journal article" date="2012" name="Proc. Natl. Acad. Sci. U.S.A.">
        <title>Antigenic diversity is generated by distinct evolutionary mechanisms in African trypanosome species.</title>
        <authorList>
            <person name="Jackson A.P."/>
            <person name="Berry A."/>
            <person name="Aslett M."/>
            <person name="Allison H.C."/>
            <person name="Burton P."/>
            <person name="Vavrova-Anderson J."/>
            <person name="Brown R."/>
            <person name="Browne H."/>
            <person name="Corton N."/>
            <person name="Hauser H."/>
            <person name="Gamble J."/>
            <person name="Gilderthorp R."/>
            <person name="Marcello L."/>
            <person name="McQuillan J."/>
            <person name="Otto T.D."/>
            <person name="Quail M.A."/>
            <person name="Sanders M.J."/>
            <person name="van Tonder A."/>
            <person name="Ginger M.L."/>
            <person name="Field M.C."/>
            <person name="Barry J.D."/>
            <person name="Hertz-Fowler C."/>
            <person name="Berriman M."/>
        </authorList>
    </citation>
    <scope>NUCLEOTIDE SEQUENCE</scope>
    <source>
        <strain evidence="3">Y486</strain>
    </source>
</reference>
<dbReference type="Gene3D" id="3.60.21.10">
    <property type="match status" value="1"/>
</dbReference>
<accession>G0TTY6</accession>
<dbReference type="AlphaFoldDB" id="G0TTY6"/>
<protein>
    <submittedName>
        <fullName evidence="3">Uncharacterized protein</fullName>
    </submittedName>
</protein>
<gene>
    <name evidence="3" type="ORF">TVY486_0400840</name>
</gene>
<dbReference type="EMBL" id="HE573020">
    <property type="protein sequence ID" value="CCC47419.1"/>
    <property type="molecule type" value="Genomic_DNA"/>
</dbReference>
<keyword evidence="1" id="KW-0378">Hydrolase</keyword>
<name>G0TTY6_TRYVY</name>
<evidence type="ECO:0000313" key="3">
    <source>
        <dbReference type="EMBL" id="CCC47419.1"/>
    </source>
</evidence>
<sequence length="480" mass="54512">MVPWMILPHTIVQTVLLSFSGLYYKRGNIHPKRMKTFVLLLVTAVLVPQGSNARDLTLISDTHYDPLYGQAKGYGACTAPSPPLGRPGCDTPPGLLESLCTDIKNNARHHTILTGDVQRHKFNVSGLSISDTFGPICAKLNEALAVNEEKYPMVSVAIGNNDLVPNYYLNISEENKYLKQEADVMVSYKVLLETESNQFKKCGYYSRELSSKLRVIVLNTIAWCYCNQAHIPDTVKDPCGQMQFLRDQLRNAKGAGAKVIIISHVPPYINVWSVLKNKKFRSIDKDMYWKPWFQKEYNELMKDYETTVALQFFGHVHLFSLQALENGVKSIIIPAVTPVYSNHPNYLIATVDDTTMKPTTIRQRFLENGTWHEGTHLEDTFGNLSDSASLHKSIRQLLTDDESWNKFLNHRAGGRAVRPLFPHKVCDTWCRHVVVCSMFKSTYEEIQECVNPGKGNHDRSPRGLALVTLLLFVLFWRTLF</sequence>
<dbReference type="PANTHER" id="PTHR10340">
    <property type="entry name" value="SPHINGOMYELIN PHOSPHODIESTERASE"/>
    <property type="match status" value="1"/>
</dbReference>